<evidence type="ECO:0000313" key="4">
    <source>
        <dbReference type="Proteomes" id="UP000574191"/>
    </source>
</evidence>
<dbReference type="SUPFAM" id="SSF48619">
    <property type="entry name" value="Phospholipase A2, PLA2"/>
    <property type="match status" value="1"/>
</dbReference>
<gene>
    <name evidence="3" type="primary">Pa2b1</name>
    <name evidence="3" type="ORF">HYPCIN_R13707</name>
</gene>
<feature type="non-terminal residue" evidence="3">
    <location>
        <position position="1"/>
    </location>
</feature>
<dbReference type="AlphaFoldDB" id="A0A7L2QHV4"/>
<proteinExistence type="inferred from homology"/>
<organism evidence="3 4">
    <name type="scientific">Hypocryptadius cinnamomeus</name>
    <dbReference type="NCBI Taxonomy" id="589841"/>
    <lineage>
        <taxon>Eukaryota</taxon>
        <taxon>Metazoa</taxon>
        <taxon>Chordata</taxon>
        <taxon>Craniata</taxon>
        <taxon>Vertebrata</taxon>
        <taxon>Euteleostomi</taxon>
        <taxon>Archelosauria</taxon>
        <taxon>Archosauria</taxon>
        <taxon>Dinosauria</taxon>
        <taxon>Saurischia</taxon>
        <taxon>Theropoda</taxon>
        <taxon>Coelurosauria</taxon>
        <taxon>Aves</taxon>
        <taxon>Neognathae</taxon>
        <taxon>Neoaves</taxon>
        <taxon>Telluraves</taxon>
        <taxon>Australaves</taxon>
        <taxon>Passeriformes</taxon>
        <taxon>Sylvioidea</taxon>
        <taxon>Zosteropidae</taxon>
        <taxon>Hypocryptadius</taxon>
    </lineage>
</organism>
<accession>A0A7L2QHV4</accession>
<dbReference type="GO" id="GO:0004623">
    <property type="term" value="F:phospholipase A2 activity"/>
    <property type="evidence" value="ECO:0007669"/>
    <property type="project" value="InterPro"/>
</dbReference>
<dbReference type="OrthoDB" id="9394198at2759"/>
<evidence type="ECO:0000313" key="3">
    <source>
        <dbReference type="EMBL" id="NXR96481.1"/>
    </source>
</evidence>
<keyword evidence="4" id="KW-1185">Reference proteome</keyword>
<feature type="domain" description="Phospholipase A2-like central" evidence="2">
    <location>
        <begin position="40"/>
        <end position="141"/>
    </location>
</feature>
<dbReference type="InterPro" id="IPR036444">
    <property type="entry name" value="PLipase_A2_dom_sf"/>
</dbReference>
<evidence type="ECO:0000256" key="1">
    <source>
        <dbReference type="RuleBase" id="RU003654"/>
    </source>
</evidence>
<dbReference type="Gene3D" id="1.20.90.10">
    <property type="entry name" value="Phospholipase A2 domain"/>
    <property type="match status" value="1"/>
</dbReference>
<comment type="similarity">
    <text evidence="1">Belongs to the phospholipase A2 family.</text>
</comment>
<dbReference type="Proteomes" id="UP000574191">
    <property type="component" value="Unassembled WGS sequence"/>
</dbReference>
<dbReference type="SMART" id="SM00085">
    <property type="entry name" value="PA2c"/>
    <property type="match status" value="1"/>
</dbReference>
<protein>
    <submittedName>
        <fullName evidence="3">PA2B1 phospholipase</fullName>
    </submittedName>
</protein>
<dbReference type="GO" id="GO:0050482">
    <property type="term" value="P:arachidonate secretion"/>
    <property type="evidence" value="ECO:0007669"/>
    <property type="project" value="InterPro"/>
</dbReference>
<evidence type="ECO:0000259" key="2">
    <source>
        <dbReference type="SMART" id="SM00085"/>
    </source>
</evidence>
<sequence length="147" mass="15959">SPSLIPARNLQKKKKSHFTVILGVFTVHGKHPRTFTPGLEGSTVGNLTAHGCYRGWGTSRASVDRCCLLRACCYARLAARRCRVGPVQPLSVPRAGIPTCSSGTRCQRGACRCERAARLCRAQLGRAQLGRAQLRRRAGCRGRAGRC</sequence>
<dbReference type="InterPro" id="IPR016090">
    <property type="entry name" value="PLA2-like_dom"/>
</dbReference>
<reference evidence="3 4" key="1">
    <citation type="submission" date="2019-09" db="EMBL/GenBank/DDBJ databases">
        <title>Bird 10,000 Genomes (B10K) Project - Family phase.</title>
        <authorList>
            <person name="Zhang G."/>
        </authorList>
    </citation>
    <scope>NUCLEOTIDE SEQUENCE [LARGE SCALE GENOMIC DNA]</scope>
    <source>
        <strain evidence="3">B10K-DU-002-83</strain>
    </source>
</reference>
<comment type="caution">
    <text evidence="3">The sequence shown here is derived from an EMBL/GenBank/DDBJ whole genome shotgun (WGS) entry which is preliminary data.</text>
</comment>
<dbReference type="GO" id="GO:0006644">
    <property type="term" value="P:phospholipid metabolic process"/>
    <property type="evidence" value="ECO:0007669"/>
    <property type="project" value="InterPro"/>
</dbReference>
<dbReference type="Pfam" id="PF00068">
    <property type="entry name" value="Phospholip_A2_1"/>
    <property type="match status" value="1"/>
</dbReference>
<name>A0A7L2QHV4_9PASS</name>
<feature type="non-terminal residue" evidence="3">
    <location>
        <position position="147"/>
    </location>
</feature>
<dbReference type="EMBL" id="VYZP01079010">
    <property type="protein sequence ID" value="NXR96481.1"/>
    <property type="molecule type" value="Genomic_DNA"/>
</dbReference>